<feature type="signal peptide" evidence="1">
    <location>
        <begin position="1"/>
        <end position="16"/>
    </location>
</feature>
<sequence>MIVFLFGTSRLVTLLCVRQTLEWNGALTTTKNIEKYQTLNKCCVLQEFELRHPKTQCWNVEYQKGCSKGLVCLVDITCPYNPQSLDSASTESCSAGPATHLRDRESVSLHTSIEMHVGNSMLAVQAIETAALERRSFGGLLSVQPSCQPSARPPRAAYINVFSLFSIVSSSAIQTLQTQSSPVYYSPLPTSFSE</sequence>
<dbReference type="Proteomes" id="UP000799536">
    <property type="component" value="Unassembled WGS sequence"/>
</dbReference>
<organism evidence="2 3">
    <name type="scientific">Delitschia confertaspora ATCC 74209</name>
    <dbReference type="NCBI Taxonomy" id="1513339"/>
    <lineage>
        <taxon>Eukaryota</taxon>
        <taxon>Fungi</taxon>
        <taxon>Dikarya</taxon>
        <taxon>Ascomycota</taxon>
        <taxon>Pezizomycotina</taxon>
        <taxon>Dothideomycetes</taxon>
        <taxon>Pleosporomycetidae</taxon>
        <taxon>Pleosporales</taxon>
        <taxon>Delitschiaceae</taxon>
        <taxon>Delitschia</taxon>
    </lineage>
</organism>
<gene>
    <name evidence="2" type="ORF">GQ43DRAFT_253812</name>
</gene>
<dbReference type="EMBL" id="ML993898">
    <property type="protein sequence ID" value="KAF2203616.1"/>
    <property type="molecule type" value="Genomic_DNA"/>
</dbReference>
<keyword evidence="3" id="KW-1185">Reference proteome</keyword>
<evidence type="ECO:0000256" key="1">
    <source>
        <dbReference type="SAM" id="SignalP"/>
    </source>
</evidence>
<reference evidence="2" key="1">
    <citation type="journal article" date="2020" name="Stud. Mycol.">
        <title>101 Dothideomycetes genomes: a test case for predicting lifestyles and emergence of pathogens.</title>
        <authorList>
            <person name="Haridas S."/>
            <person name="Albert R."/>
            <person name="Binder M."/>
            <person name="Bloem J."/>
            <person name="Labutti K."/>
            <person name="Salamov A."/>
            <person name="Andreopoulos B."/>
            <person name="Baker S."/>
            <person name="Barry K."/>
            <person name="Bills G."/>
            <person name="Bluhm B."/>
            <person name="Cannon C."/>
            <person name="Castanera R."/>
            <person name="Culley D."/>
            <person name="Daum C."/>
            <person name="Ezra D."/>
            <person name="Gonzalez J."/>
            <person name="Henrissat B."/>
            <person name="Kuo A."/>
            <person name="Liang C."/>
            <person name="Lipzen A."/>
            <person name="Lutzoni F."/>
            <person name="Magnuson J."/>
            <person name="Mondo S."/>
            <person name="Nolan M."/>
            <person name="Ohm R."/>
            <person name="Pangilinan J."/>
            <person name="Park H.-J."/>
            <person name="Ramirez L."/>
            <person name="Alfaro M."/>
            <person name="Sun H."/>
            <person name="Tritt A."/>
            <person name="Yoshinaga Y."/>
            <person name="Zwiers L.-H."/>
            <person name="Turgeon B."/>
            <person name="Goodwin S."/>
            <person name="Spatafora J."/>
            <person name="Crous P."/>
            <person name="Grigoriev I."/>
        </authorList>
    </citation>
    <scope>NUCLEOTIDE SEQUENCE</scope>
    <source>
        <strain evidence="2">ATCC 74209</strain>
    </source>
</reference>
<evidence type="ECO:0000313" key="3">
    <source>
        <dbReference type="Proteomes" id="UP000799536"/>
    </source>
</evidence>
<keyword evidence="1" id="KW-0732">Signal</keyword>
<protein>
    <submittedName>
        <fullName evidence="2">Uncharacterized protein</fullName>
    </submittedName>
</protein>
<proteinExistence type="predicted"/>
<feature type="chain" id="PRO_5040422260" evidence="1">
    <location>
        <begin position="17"/>
        <end position="194"/>
    </location>
</feature>
<accession>A0A9P4MUF8</accession>
<comment type="caution">
    <text evidence="2">The sequence shown here is derived from an EMBL/GenBank/DDBJ whole genome shotgun (WGS) entry which is preliminary data.</text>
</comment>
<evidence type="ECO:0000313" key="2">
    <source>
        <dbReference type="EMBL" id="KAF2203616.1"/>
    </source>
</evidence>
<dbReference type="AlphaFoldDB" id="A0A9P4MUF8"/>
<name>A0A9P4MUF8_9PLEO</name>